<gene>
    <name evidence="3" type="ORF">L207DRAFT_638556</name>
</gene>
<accession>A0A2J6R9C4</accession>
<evidence type="ECO:0000313" key="3">
    <source>
        <dbReference type="EMBL" id="PMD35112.1"/>
    </source>
</evidence>
<dbReference type="AlphaFoldDB" id="A0A2J6R9C4"/>
<evidence type="ECO:0000313" key="4">
    <source>
        <dbReference type="Proteomes" id="UP000235786"/>
    </source>
</evidence>
<name>A0A2J6R9C4_HYAVF</name>
<evidence type="ECO:0000259" key="2">
    <source>
        <dbReference type="Pfam" id="PF24864"/>
    </source>
</evidence>
<proteinExistence type="predicted"/>
<keyword evidence="4" id="KW-1185">Reference proteome</keyword>
<dbReference type="OrthoDB" id="3536114at2759"/>
<feature type="domain" description="DUF7730" evidence="2">
    <location>
        <begin position="18"/>
        <end position="162"/>
    </location>
</feature>
<dbReference type="EMBL" id="KZ613953">
    <property type="protein sequence ID" value="PMD35112.1"/>
    <property type="molecule type" value="Genomic_DNA"/>
</dbReference>
<evidence type="ECO:0000256" key="1">
    <source>
        <dbReference type="SAM" id="MobiDB-lite"/>
    </source>
</evidence>
<feature type="compositionally biased region" description="Low complexity" evidence="1">
    <location>
        <begin position="68"/>
        <end position="91"/>
    </location>
</feature>
<dbReference type="Proteomes" id="UP000235786">
    <property type="component" value="Unassembled WGS sequence"/>
</dbReference>
<dbReference type="InterPro" id="IPR056632">
    <property type="entry name" value="DUF7730"/>
</dbReference>
<feature type="region of interest" description="Disordered" evidence="1">
    <location>
        <begin position="49"/>
        <end position="91"/>
    </location>
</feature>
<organism evidence="3 4">
    <name type="scientific">Hyaloscypha variabilis (strain UAMH 11265 / GT02V1 / F)</name>
    <name type="common">Meliniomyces variabilis</name>
    <dbReference type="NCBI Taxonomy" id="1149755"/>
    <lineage>
        <taxon>Eukaryota</taxon>
        <taxon>Fungi</taxon>
        <taxon>Dikarya</taxon>
        <taxon>Ascomycota</taxon>
        <taxon>Pezizomycotina</taxon>
        <taxon>Leotiomycetes</taxon>
        <taxon>Helotiales</taxon>
        <taxon>Hyaloscyphaceae</taxon>
        <taxon>Hyaloscypha</taxon>
        <taxon>Hyaloscypha variabilis</taxon>
    </lineage>
</organism>
<dbReference type="Pfam" id="PF24864">
    <property type="entry name" value="DUF7730"/>
    <property type="match status" value="1"/>
</dbReference>
<protein>
    <recommendedName>
        <fullName evidence="2">DUF7730 domain-containing protein</fullName>
    </recommendedName>
</protein>
<reference evidence="3 4" key="1">
    <citation type="submission" date="2016-04" db="EMBL/GenBank/DDBJ databases">
        <title>A degradative enzymes factory behind the ericoid mycorrhizal symbiosis.</title>
        <authorList>
            <consortium name="DOE Joint Genome Institute"/>
            <person name="Martino E."/>
            <person name="Morin E."/>
            <person name="Grelet G."/>
            <person name="Kuo A."/>
            <person name="Kohler A."/>
            <person name="Daghino S."/>
            <person name="Barry K."/>
            <person name="Choi C."/>
            <person name="Cichocki N."/>
            <person name="Clum A."/>
            <person name="Copeland A."/>
            <person name="Hainaut M."/>
            <person name="Haridas S."/>
            <person name="Labutti K."/>
            <person name="Lindquist E."/>
            <person name="Lipzen A."/>
            <person name="Khouja H.-R."/>
            <person name="Murat C."/>
            <person name="Ohm R."/>
            <person name="Olson A."/>
            <person name="Spatafora J."/>
            <person name="Veneault-Fourrey C."/>
            <person name="Henrissat B."/>
            <person name="Grigoriev I."/>
            <person name="Martin F."/>
            <person name="Perotto S."/>
        </authorList>
    </citation>
    <scope>NUCLEOTIDE SEQUENCE [LARGE SCALE GENOMIC DNA]</scope>
    <source>
        <strain evidence="3 4">F</strain>
    </source>
</reference>
<sequence length="378" mass="42335">MEAEFTALATSKISKSVAKILTTVPAEIRQLIFKEIFASTTVYVGFDDSEDETSSADSKTAACEPYESSQSISDDGTSSKNGSSASTLSTENSSLTNTNILRTCRMISIEATPLLAPHITLSIWSTKAMIDYFSTLRPEIIQNLRYLRLQEGFPIPLYTQLHRNSFTTFHVSEAFCMFPGLQLDLVTVGDCYHVEGCYYRGGTNSSNVGTYQAVDGLIRIDGWKELHFITPTTQSMSEPCDPYHERIDHYRQPVAQPSFWNSFALDRDGRDSGASVRMFVGTQPDVVGLTEDPETRLDYVAIAGHRLEIEGYENESPEEQRRHSESREVLVVAKHGVGASYIQNGNDLHQKIEILLSRMTWQEILADGRYLDPENRPD</sequence>